<dbReference type="Gene3D" id="1.10.8.60">
    <property type="match status" value="1"/>
</dbReference>
<dbReference type="EMBL" id="CDMZ01002349">
    <property type="protein sequence ID" value="CUC10028.1"/>
    <property type="molecule type" value="Genomic_DNA"/>
</dbReference>
<dbReference type="AlphaFoldDB" id="A0A0K6S8N9"/>
<reference evidence="3" key="1">
    <citation type="submission" date="2014-11" db="EMBL/GenBank/DDBJ databases">
        <title>Molecular phylogeny of cliff fern family Woodsiaceae with morphological implications.</title>
        <authorList>
            <person name="Shao Y.-Z."/>
            <person name="Wei R."/>
            <person name="Zhang X.-C."/>
        </authorList>
    </citation>
    <scope>NUCLEOTIDE SEQUENCE</scope>
</reference>
<dbReference type="InterPro" id="IPR027417">
    <property type="entry name" value="P-loop_NTPase"/>
</dbReference>
<evidence type="ECO:0000313" key="3">
    <source>
        <dbReference type="EMBL" id="CUC10028.1"/>
    </source>
</evidence>
<feature type="domain" description="ATPase AAA-type core" evidence="2">
    <location>
        <begin position="543"/>
        <end position="667"/>
    </location>
</feature>
<dbReference type="PANTHER" id="PTHR14690:SF0">
    <property type="entry name" value="IQ MOTIF CONTAINING WITH AAA DOMAIN 1"/>
    <property type="match status" value="1"/>
</dbReference>
<dbReference type="GO" id="GO:0005524">
    <property type="term" value="F:ATP binding"/>
    <property type="evidence" value="ECO:0007669"/>
    <property type="project" value="InterPro"/>
</dbReference>
<dbReference type="PhylomeDB" id="A0A0K6S8N9"/>
<dbReference type="InterPro" id="IPR052267">
    <property type="entry name" value="N-DRC_Component"/>
</dbReference>
<dbReference type="InterPro" id="IPR003959">
    <property type="entry name" value="ATPase_AAA_core"/>
</dbReference>
<proteinExistence type="predicted"/>
<dbReference type="Pfam" id="PF00004">
    <property type="entry name" value="AAA"/>
    <property type="match status" value="1"/>
</dbReference>
<accession>A0A0K6S8N9</accession>
<dbReference type="SUPFAM" id="SSF52540">
    <property type="entry name" value="P-loop containing nucleoside triphosphate hydrolases"/>
    <property type="match status" value="1"/>
</dbReference>
<dbReference type="PANTHER" id="PTHR14690">
    <property type="entry name" value="IQ MOTIF CONTAINING WITH AAA DOMAIN 1"/>
    <property type="match status" value="1"/>
</dbReference>
<gene>
    <name evidence="3" type="ORF">Cvel_26417.t2.CR1</name>
</gene>
<dbReference type="VEuPathDB" id="CryptoDB:Cvel_26417"/>
<feature type="region of interest" description="Disordered" evidence="1">
    <location>
        <begin position="323"/>
        <end position="367"/>
    </location>
</feature>
<dbReference type="Gene3D" id="3.40.50.300">
    <property type="entry name" value="P-loop containing nucleotide triphosphate hydrolases"/>
    <property type="match status" value="1"/>
</dbReference>
<dbReference type="GO" id="GO:0016887">
    <property type="term" value="F:ATP hydrolysis activity"/>
    <property type="evidence" value="ECO:0007669"/>
    <property type="project" value="InterPro"/>
</dbReference>
<evidence type="ECO:0000256" key="1">
    <source>
        <dbReference type="SAM" id="MobiDB-lite"/>
    </source>
</evidence>
<name>A0A0K6S8N9_9ALVE</name>
<protein>
    <recommendedName>
        <fullName evidence="2">ATPase AAA-type core domain-containing protein</fullName>
    </recommendedName>
</protein>
<organism evidence="3">
    <name type="scientific">Chromera velia CCMP2878</name>
    <dbReference type="NCBI Taxonomy" id="1169474"/>
    <lineage>
        <taxon>Eukaryota</taxon>
        <taxon>Sar</taxon>
        <taxon>Alveolata</taxon>
        <taxon>Colpodellida</taxon>
        <taxon>Chromeraceae</taxon>
        <taxon>Chromera</taxon>
    </lineage>
</organism>
<evidence type="ECO:0000259" key="2">
    <source>
        <dbReference type="Pfam" id="PF00004"/>
    </source>
</evidence>
<sequence length="786" mass="89082">MPELYKSQGYSLETGFSFFAGLYVKYIKVFNKLEDCYDQIVHPQKREAIKPVLENVAVRMLELRNLLKALNPRPGNSYLALDDILAELKTNPDETITRVPRYFRNDAENADSYDVKIRRLDTWLEAFHGAVLEEQLDPPKWTPPQAELSVEQVIELIQRNERGRMGIVHAKKMIAYRKAALQKEAKAKAGDDDAAERILERETHAASVIISHWKRALIRKRFLKVRTLELEFLDMAVDPSAPFSDQASVNEIARKRRQLSMAAEEEMRAAQVDIKENVKEEMGDDIRVSQSRHMLEERRKWILATWKETAAFPNEMAEFYTDETEADDADKDKKDTKGKDKDKKDDKKGKGKGDTAPPPLDLSPTETVETLQGKTEEFTATWEGRIDPPDKPFDETLMREREEPQLEEEVRQAVDGLMAEELEALKNLYVEKGKKKKDKKKKEKKEKKPKKKKCCSGEALIPTNMLDCFAELVKDGILIKKAPAYLQDFVGAFGHLAAKKRVAGEFIPAPGAYMIKRMIVERCIMPLGSAGIRERAPFACRSLLLFGPQGAGKTALAHAIATEVGAMFFDISPRKIAGLYTTNAPSVIYMDECDQIFKAGKKKKGGGGEEDPSRIKKDLVSHLKKLNPAGETSTSADRVLFVGCTRLPYADHVDTKELLNFFEEKVWVNLPDLGSRMLLYQKFFRDEGVQLSSDFPLTALAQLSEGYPAGSIKEAVKFVLTEHRKTKIKARPLRLDEFVGPLSRAYFSFPEERTAFRDWDHMANGEKERLEKAREAANEAAAAKKK</sequence>
<feature type="compositionally biased region" description="Basic and acidic residues" evidence="1">
    <location>
        <begin position="330"/>
        <end position="353"/>
    </location>
</feature>